<feature type="domain" description="TM2" evidence="6">
    <location>
        <begin position="38"/>
        <end position="85"/>
    </location>
</feature>
<dbReference type="PANTHER" id="PTHR21016">
    <property type="entry name" value="BETA-AMYLOID BINDING PROTEIN-RELATED"/>
    <property type="match status" value="1"/>
</dbReference>
<dbReference type="PANTHER" id="PTHR21016:SF25">
    <property type="entry name" value="TM2 DOMAIN-CONTAINING PROTEIN DDB_G0277895-RELATED"/>
    <property type="match status" value="1"/>
</dbReference>
<feature type="transmembrane region" description="Helical" evidence="5">
    <location>
        <begin position="131"/>
        <end position="152"/>
    </location>
</feature>
<keyword evidence="4 5" id="KW-0472">Membrane</keyword>
<dbReference type="Pfam" id="PF05154">
    <property type="entry name" value="TM2"/>
    <property type="match status" value="2"/>
</dbReference>
<keyword evidence="8" id="KW-1185">Reference proteome</keyword>
<evidence type="ECO:0000256" key="3">
    <source>
        <dbReference type="ARBA" id="ARBA00022989"/>
    </source>
</evidence>
<name>A0A840VD33_9BACT</name>
<evidence type="ECO:0000259" key="6">
    <source>
        <dbReference type="Pfam" id="PF05154"/>
    </source>
</evidence>
<dbReference type="EMBL" id="JACHFD010000008">
    <property type="protein sequence ID" value="MBB5351719.1"/>
    <property type="molecule type" value="Genomic_DNA"/>
</dbReference>
<gene>
    <name evidence="7" type="ORF">HNR46_001958</name>
</gene>
<feature type="domain" description="TM2" evidence="6">
    <location>
        <begin position="105"/>
        <end position="149"/>
    </location>
</feature>
<dbReference type="GO" id="GO:0016020">
    <property type="term" value="C:membrane"/>
    <property type="evidence" value="ECO:0007669"/>
    <property type="project" value="UniProtKB-SubCell"/>
</dbReference>
<keyword evidence="3 5" id="KW-1133">Transmembrane helix</keyword>
<sequence>MDLPTTERRAGSFQVPNVTRNSHGEILESGEHGVMQKTHSKTIGYLLWIFGFIGAHRFYYGRKITGTIWLFTGGLFLIGWIVDLFLIPSMDRQAAVKYQAGHIDYSLAWILQTFLGPFGIHRFYMGKIGTGLLWLLTAGLCGVGYVYDYLTLNEQVDEVNRRR</sequence>
<keyword evidence="2 5" id="KW-0812">Transmembrane</keyword>
<evidence type="ECO:0000256" key="1">
    <source>
        <dbReference type="ARBA" id="ARBA00004141"/>
    </source>
</evidence>
<feature type="transmembrane region" description="Helical" evidence="5">
    <location>
        <begin position="107"/>
        <end position="125"/>
    </location>
</feature>
<reference evidence="7 8" key="1">
    <citation type="submission" date="2020-08" db="EMBL/GenBank/DDBJ databases">
        <title>Genomic Encyclopedia of Type Strains, Phase IV (KMG-IV): sequencing the most valuable type-strain genomes for metagenomic binning, comparative biology and taxonomic classification.</title>
        <authorList>
            <person name="Goeker M."/>
        </authorList>
    </citation>
    <scope>NUCLEOTIDE SEQUENCE [LARGE SCALE GENOMIC DNA]</scope>
    <source>
        <strain evidence="7 8">YC6886</strain>
    </source>
</reference>
<dbReference type="AlphaFoldDB" id="A0A840VD33"/>
<organism evidence="7 8">
    <name type="scientific">Haloferula luteola</name>
    <dbReference type="NCBI Taxonomy" id="595692"/>
    <lineage>
        <taxon>Bacteria</taxon>
        <taxon>Pseudomonadati</taxon>
        <taxon>Verrucomicrobiota</taxon>
        <taxon>Verrucomicrobiia</taxon>
        <taxon>Verrucomicrobiales</taxon>
        <taxon>Verrucomicrobiaceae</taxon>
        <taxon>Haloferula</taxon>
    </lineage>
</organism>
<evidence type="ECO:0000313" key="8">
    <source>
        <dbReference type="Proteomes" id="UP000557717"/>
    </source>
</evidence>
<evidence type="ECO:0000256" key="5">
    <source>
        <dbReference type="SAM" id="Phobius"/>
    </source>
</evidence>
<dbReference type="InterPro" id="IPR050932">
    <property type="entry name" value="TM2D1-3-like"/>
</dbReference>
<feature type="transmembrane region" description="Helical" evidence="5">
    <location>
        <begin position="66"/>
        <end position="86"/>
    </location>
</feature>
<proteinExistence type="predicted"/>
<feature type="transmembrane region" description="Helical" evidence="5">
    <location>
        <begin position="42"/>
        <end position="60"/>
    </location>
</feature>
<evidence type="ECO:0000313" key="7">
    <source>
        <dbReference type="EMBL" id="MBB5351719.1"/>
    </source>
</evidence>
<evidence type="ECO:0000256" key="2">
    <source>
        <dbReference type="ARBA" id="ARBA00022692"/>
    </source>
</evidence>
<protein>
    <submittedName>
        <fullName evidence="7">TM2 domain-containing membrane protein YozV</fullName>
    </submittedName>
</protein>
<dbReference type="InterPro" id="IPR007829">
    <property type="entry name" value="TM2"/>
</dbReference>
<dbReference type="Proteomes" id="UP000557717">
    <property type="component" value="Unassembled WGS sequence"/>
</dbReference>
<comment type="subcellular location">
    <subcellularLocation>
        <location evidence="1">Membrane</location>
        <topology evidence="1">Multi-pass membrane protein</topology>
    </subcellularLocation>
</comment>
<accession>A0A840VD33</accession>
<comment type="caution">
    <text evidence="7">The sequence shown here is derived from an EMBL/GenBank/DDBJ whole genome shotgun (WGS) entry which is preliminary data.</text>
</comment>
<evidence type="ECO:0000256" key="4">
    <source>
        <dbReference type="ARBA" id="ARBA00023136"/>
    </source>
</evidence>